<evidence type="ECO:0000256" key="2">
    <source>
        <dbReference type="ARBA" id="ARBA00022630"/>
    </source>
</evidence>
<dbReference type="STRING" id="857290.HMPREF9156_00995"/>
<comment type="caution">
    <text evidence="8">The sequence shown here is derived from an EMBL/GenBank/DDBJ whole genome shotgun (WGS) entry which is preliminary data.</text>
</comment>
<dbReference type="CDD" id="cd02932">
    <property type="entry name" value="OYE_YqiM_FMN"/>
    <property type="match status" value="1"/>
</dbReference>
<sequence>MSKDKKKNKIDRELRLAESAAKDAYEVIDRKALKEAKRIKTAAKHFRGLQHPAGKAPDGKQPRPHLFEPISIRSVTSRNRIWLPPMDMYSVFARDGKPTSFHYQHYVSRALGGFGTVIAESTAVSPEGRISPYDTGLWDDEQIGAWSWIADGIRQAGAVPAIQINHAGRKGSSGCSGLGYINASVPAEAGGWETVGATDTPFNENFAPSRGLSSDEIHQVVGQFRSAAERARAAGFDMVEIHGAHGYLISQFMDPLINNRTDEYGGSFANRIRFAVEVADAVREVWPDSLPVVMRLSATDWVEGGWDLYQSVELAKVLKNHGIDMIDVSTGAIISGAKIPAKPNYQVPFAQEIRAKADIPVTAVGLITKPKQAEKILEQGRADAVEIGRAALRDPYWPLRAAAKLGLDRHDAPYPVQYARGAYGITR</sequence>
<name>J0D3L1_9BIFI</name>
<keyword evidence="9" id="KW-1185">Reference proteome</keyword>
<dbReference type="PANTHER" id="PTHR43303">
    <property type="entry name" value="NADPH DEHYDROGENASE C23G7.10C-RELATED"/>
    <property type="match status" value="1"/>
</dbReference>
<evidence type="ECO:0000256" key="6">
    <source>
        <dbReference type="SAM" id="MobiDB-lite"/>
    </source>
</evidence>
<feature type="domain" description="NADH:flavin oxidoreductase/NADH oxidase N-terminal" evidence="7">
    <location>
        <begin position="66"/>
        <end position="405"/>
    </location>
</feature>
<protein>
    <recommendedName>
        <fullName evidence="7">NADH:flavin oxidoreductase/NADH oxidase N-terminal domain-containing protein</fullName>
    </recommendedName>
</protein>
<dbReference type="AlphaFoldDB" id="J0D3L1"/>
<dbReference type="HOGENOM" id="CLU_012153_2_0_11"/>
<keyword evidence="5" id="KW-0560">Oxidoreductase</keyword>
<dbReference type="RefSeq" id="WP_007148059.1">
    <property type="nucleotide sequence ID" value="NZ_AKCI01000001.1"/>
</dbReference>
<keyword evidence="2" id="KW-0285">Flavoprotein</keyword>
<evidence type="ECO:0000313" key="8">
    <source>
        <dbReference type="EMBL" id="EJD64500.1"/>
    </source>
</evidence>
<dbReference type="InterPro" id="IPR044152">
    <property type="entry name" value="YqjM-like"/>
</dbReference>
<dbReference type="eggNOG" id="COG1902">
    <property type="taxonomic scope" value="Bacteria"/>
</dbReference>
<dbReference type="GO" id="GO:0050661">
    <property type="term" value="F:NADP binding"/>
    <property type="evidence" value="ECO:0007669"/>
    <property type="project" value="InterPro"/>
</dbReference>
<dbReference type="InterPro" id="IPR013785">
    <property type="entry name" value="Aldolase_TIM"/>
</dbReference>
<evidence type="ECO:0000256" key="1">
    <source>
        <dbReference type="ARBA" id="ARBA00001917"/>
    </source>
</evidence>
<dbReference type="InterPro" id="IPR001155">
    <property type="entry name" value="OxRdtase_FMN_N"/>
</dbReference>
<dbReference type="OrthoDB" id="3169239at2"/>
<organism evidence="8 9">
    <name type="scientific">Scardovia wiggsiae F0424</name>
    <dbReference type="NCBI Taxonomy" id="857290"/>
    <lineage>
        <taxon>Bacteria</taxon>
        <taxon>Bacillati</taxon>
        <taxon>Actinomycetota</taxon>
        <taxon>Actinomycetes</taxon>
        <taxon>Bifidobacteriales</taxon>
        <taxon>Bifidobacteriaceae</taxon>
        <taxon>Scardovia</taxon>
    </lineage>
</organism>
<comment type="cofactor">
    <cofactor evidence="1">
        <name>FMN</name>
        <dbReference type="ChEBI" id="CHEBI:58210"/>
    </cofactor>
</comment>
<keyword evidence="3" id="KW-0288">FMN</keyword>
<accession>J0D3L1</accession>
<evidence type="ECO:0000256" key="4">
    <source>
        <dbReference type="ARBA" id="ARBA00022857"/>
    </source>
</evidence>
<dbReference type="Gene3D" id="3.20.20.70">
    <property type="entry name" value="Aldolase class I"/>
    <property type="match status" value="1"/>
</dbReference>
<proteinExistence type="predicted"/>
<gene>
    <name evidence="8" type="ORF">HMPREF9156_00995</name>
</gene>
<keyword evidence="4" id="KW-0521">NADP</keyword>
<dbReference type="Proteomes" id="UP000006415">
    <property type="component" value="Unassembled WGS sequence"/>
</dbReference>
<reference evidence="8 9" key="1">
    <citation type="submission" date="2012-01" db="EMBL/GenBank/DDBJ databases">
        <title>The Genome Sequence of Scardovia wiggsiae F0424.</title>
        <authorList>
            <consortium name="The Broad Institute Genome Sequencing Platform"/>
            <person name="Earl A."/>
            <person name="Ward D."/>
            <person name="Feldgarden M."/>
            <person name="Gevers D."/>
            <person name="Izard J."/>
            <person name="Ganesan A."/>
            <person name="Baranova O.V."/>
            <person name="Blanton J.M."/>
            <person name="Tanner A.C."/>
            <person name="Mathney J."/>
            <person name="Dewhirst F.E."/>
            <person name="Young S.K."/>
            <person name="Zeng Q."/>
            <person name="Gargeya S."/>
            <person name="Fitzgerald M."/>
            <person name="Haas B."/>
            <person name="Abouelleil A."/>
            <person name="Alvarado L."/>
            <person name="Arachchi H.M."/>
            <person name="Berlin A."/>
            <person name="Chapman S.B."/>
            <person name="Gearin G."/>
            <person name="Goldberg J."/>
            <person name="Griggs A."/>
            <person name="Gujja S."/>
            <person name="Hansen M."/>
            <person name="Heiman D."/>
            <person name="Howarth C."/>
            <person name="Larimer J."/>
            <person name="Lui A."/>
            <person name="MacDonald P.J.P."/>
            <person name="McCowen C."/>
            <person name="Montmayeur A."/>
            <person name="Murphy C."/>
            <person name="Neiman D."/>
            <person name="Pearson M."/>
            <person name="Priest M."/>
            <person name="Roberts A."/>
            <person name="Saif S."/>
            <person name="Shea T."/>
            <person name="Sisk P."/>
            <person name="Stolte C."/>
            <person name="Sykes S."/>
            <person name="Wortman J."/>
            <person name="Nusbaum C."/>
            <person name="Birren B."/>
        </authorList>
    </citation>
    <scope>NUCLEOTIDE SEQUENCE [LARGE SCALE GENOMIC DNA]</scope>
    <source>
        <strain evidence="8 9">F0424</strain>
    </source>
</reference>
<evidence type="ECO:0000313" key="9">
    <source>
        <dbReference type="Proteomes" id="UP000006415"/>
    </source>
</evidence>
<dbReference type="Pfam" id="PF00724">
    <property type="entry name" value="Oxidored_FMN"/>
    <property type="match status" value="1"/>
</dbReference>
<dbReference type="GO" id="GO:0010181">
    <property type="term" value="F:FMN binding"/>
    <property type="evidence" value="ECO:0007669"/>
    <property type="project" value="InterPro"/>
</dbReference>
<evidence type="ECO:0000256" key="5">
    <source>
        <dbReference type="ARBA" id="ARBA00023002"/>
    </source>
</evidence>
<dbReference type="SUPFAM" id="SSF51395">
    <property type="entry name" value="FMN-linked oxidoreductases"/>
    <property type="match status" value="1"/>
</dbReference>
<evidence type="ECO:0000259" key="7">
    <source>
        <dbReference type="Pfam" id="PF00724"/>
    </source>
</evidence>
<dbReference type="PANTHER" id="PTHR43303:SF4">
    <property type="entry name" value="NADPH DEHYDROGENASE C23G7.10C-RELATED"/>
    <property type="match status" value="1"/>
</dbReference>
<evidence type="ECO:0000256" key="3">
    <source>
        <dbReference type="ARBA" id="ARBA00022643"/>
    </source>
</evidence>
<dbReference type="GO" id="GO:0003959">
    <property type="term" value="F:NADPH dehydrogenase activity"/>
    <property type="evidence" value="ECO:0007669"/>
    <property type="project" value="InterPro"/>
</dbReference>
<feature type="region of interest" description="Disordered" evidence="6">
    <location>
        <begin position="45"/>
        <end position="64"/>
    </location>
</feature>
<dbReference type="EMBL" id="AGZS01000006">
    <property type="protein sequence ID" value="EJD64500.1"/>
    <property type="molecule type" value="Genomic_DNA"/>
</dbReference>